<keyword evidence="2" id="KW-1185">Reference proteome</keyword>
<evidence type="ECO:0000313" key="1">
    <source>
        <dbReference type="EMBL" id="MBE7324098.1"/>
    </source>
</evidence>
<name>A0ABR9RR99_9ACTN</name>
<protein>
    <submittedName>
        <fullName evidence="1">Uncharacterized protein</fullName>
    </submittedName>
</protein>
<evidence type="ECO:0000313" key="2">
    <source>
        <dbReference type="Proteomes" id="UP000756387"/>
    </source>
</evidence>
<dbReference type="RefSeq" id="WP_193637436.1">
    <property type="nucleotide sequence ID" value="NZ_JADCSA010000004.1"/>
</dbReference>
<dbReference type="Proteomes" id="UP000756387">
    <property type="component" value="Unassembled WGS sequence"/>
</dbReference>
<proteinExistence type="predicted"/>
<reference evidence="1 2" key="1">
    <citation type="submission" date="2020-10" db="EMBL/GenBank/DDBJ databases">
        <title>Nocardioides sp. isolated from sludge.</title>
        <authorList>
            <person name="Zhang X."/>
        </authorList>
    </citation>
    <scope>NUCLEOTIDE SEQUENCE [LARGE SCALE GENOMIC DNA]</scope>
    <source>
        <strain evidence="1 2">Y6</strain>
    </source>
</reference>
<comment type="caution">
    <text evidence="1">The sequence shown here is derived from an EMBL/GenBank/DDBJ whole genome shotgun (WGS) entry which is preliminary data.</text>
</comment>
<sequence>MSTDAVEAVVRMHGGVKFYRGSAKPARNYVEKDCARYDDYYLDEGDGIAMRLVADAPPDGEVAVEEKQGMDGDAYESWVAGLVVETGQPKGPAET</sequence>
<gene>
    <name evidence="1" type="ORF">IEQ44_05490</name>
</gene>
<organism evidence="1 2">
    <name type="scientific">Nocardioides malaquae</name>
    <dbReference type="NCBI Taxonomy" id="2773426"/>
    <lineage>
        <taxon>Bacteria</taxon>
        <taxon>Bacillati</taxon>
        <taxon>Actinomycetota</taxon>
        <taxon>Actinomycetes</taxon>
        <taxon>Propionibacteriales</taxon>
        <taxon>Nocardioidaceae</taxon>
        <taxon>Nocardioides</taxon>
    </lineage>
</organism>
<accession>A0ABR9RR99</accession>
<dbReference type="EMBL" id="JADCSA010000004">
    <property type="protein sequence ID" value="MBE7324098.1"/>
    <property type="molecule type" value="Genomic_DNA"/>
</dbReference>